<reference evidence="1" key="1">
    <citation type="submission" date="2021-01" db="EMBL/GenBank/DDBJ databases">
        <authorList>
            <consortium name="Genoscope - CEA"/>
            <person name="William W."/>
        </authorList>
    </citation>
    <scope>NUCLEOTIDE SEQUENCE</scope>
</reference>
<dbReference type="Proteomes" id="UP000683925">
    <property type="component" value="Unassembled WGS sequence"/>
</dbReference>
<sequence>MTMHPLQSNFLTFQDFVSTKNKLKLDKRNCIQSIHQSLPIIKDRINYYPLLRIVRLNNEEILKLKSKQSHIRFDRNAWRIQKQMYFIYFIFIKNSKQSFQF</sequence>
<protein>
    <submittedName>
        <fullName evidence="1">Uncharacterized protein</fullName>
    </submittedName>
</protein>
<accession>A0A8S1TJX5</accession>
<comment type="caution">
    <text evidence="1">The sequence shown here is derived from an EMBL/GenBank/DDBJ whole genome shotgun (WGS) entry which is preliminary data.</text>
</comment>
<gene>
    <name evidence="1" type="ORF">POCTA_138.1.T0250015</name>
</gene>
<dbReference type="AlphaFoldDB" id="A0A8S1TJX5"/>
<dbReference type="EMBL" id="CAJJDP010000025">
    <property type="protein sequence ID" value="CAD8151289.1"/>
    <property type="molecule type" value="Genomic_DNA"/>
</dbReference>
<name>A0A8S1TJX5_PAROT</name>
<organism evidence="1 2">
    <name type="scientific">Paramecium octaurelia</name>
    <dbReference type="NCBI Taxonomy" id="43137"/>
    <lineage>
        <taxon>Eukaryota</taxon>
        <taxon>Sar</taxon>
        <taxon>Alveolata</taxon>
        <taxon>Ciliophora</taxon>
        <taxon>Intramacronucleata</taxon>
        <taxon>Oligohymenophorea</taxon>
        <taxon>Peniculida</taxon>
        <taxon>Parameciidae</taxon>
        <taxon>Paramecium</taxon>
    </lineage>
</organism>
<keyword evidence="2" id="KW-1185">Reference proteome</keyword>
<evidence type="ECO:0000313" key="1">
    <source>
        <dbReference type="EMBL" id="CAD8151289.1"/>
    </source>
</evidence>
<proteinExistence type="predicted"/>
<evidence type="ECO:0000313" key="2">
    <source>
        <dbReference type="Proteomes" id="UP000683925"/>
    </source>
</evidence>